<name>A0A1Z4JPG9_LEPBY</name>
<keyword evidence="2" id="KW-1185">Reference proteome</keyword>
<dbReference type="AlphaFoldDB" id="A0A1Z4JPG9"/>
<evidence type="ECO:0000313" key="2">
    <source>
        <dbReference type="Proteomes" id="UP000217895"/>
    </source>
</evidence>
<dbReference type="EMBL" id="AP018203">
    <property type="protein sequence ID" value="BAY58553.1"/>
    <property type="molecule type" value="Genomic_DNA"/>
</dbReference>
<dbReference type="Proteomes" id="UP000217895">
    <property type="component" value="Chromosome"/>
</dbReference>
<protein>
    <submittedName>
        <fullName evidence="1">Uncharacterized protein</fullName>
    </submittedName>
</protein>
<reference evidence="1 2" key="1">
    <citation type="submission" date="2017-06" db="EMBL/GenBank/DDBJ databases">
        <title>Genome sequencing of cyanobaciteial culture collection at National Institute for Environmental Studies (NIES).</title>
        <authorList>
            <person name="Hirose Y."/>
            <person name="Shimura Y."/>
            <person name="Fujisawa T."/>
            <person name="Nakamura Y."/>
            <person name="Kawachi M."/>
        </authorList>
    </citation>
    <scope>NUCLEOTIDE SEQUENCE [LARGE SCALE GENOMIC DNA]</scope>
    <source>
        <strain evidence="1 2">NIES-2135</strain>
    </source>
</reference>
<gene>
    <name evidence="1" type="ORF">NIES2135_54260</name>
</gene>
<evidence type="ECO:0000313" key="1">
    <source>
        <dbReference type="EMBL" id="BAY58553.1"/>
    </source>
</evidence>
<organism evidence="1 2">
    <name type="scientific">Leptolyngbya boryana NIES-2135</name>
    <dbReference type="NCBI Taxonomy" id="1973484"/>
    <lineage>
        <taxon>Bacteria</taxon>
        <taxon>Bacillati</taxon>
        <taxon>Cyanobacteriota</taxon>
        <taxon>Cyanophyceae</taxon>
        <taxon>Leptolyngbyales</taxon>
        <taxon>Leptolyngbyaceae</taxon>
        <taxon>Leptolyngbya group</taxon>
        <taxon>Leptolyngbya</taxon>
    </lineage>
</organism>
<proteinExistence type="predicted"/>
<sequence length="53" mass="5878">MSSSLKTGSLATGVFYIPPELRPMVQKLLLEYKQKKAIAQLEAIQQQQSALSN</sequence>
<accession>A0A1Z4JPG9</accession>